<feature type="signal peptide" evidence="1">
    <location>
        <begin position="1"/>
        <end position="16"/>
    </location>
</feature>
<dbReference type="OrthoDB" id="10631682at2759"/>
<accession>A0A6A4ZL68</accession>
<dbReference type="EMBL" id="VJMH01000466">
    <property type="protein sequence ID" value="KAF0716046.1"/>
    <property type="molecule type" value="Genomic_DNA"/>
</dbReference>
<name>A0A6A4ZL68_9STRA</name>
<keyword evidence="1" id="KW-0732">Signal</keyword>
<feature type="non-terminal residue" evidence="2">
    <location>
        <position position="386"/>
    </location>
</feature>
<comment type="caution">
    <text evidence="2">The sequence shown here is derived from an EMBL/GenBank/DDBJ whole genome shotgun (WGS) entry which is preliminary data.</text>
</comment>
<dbReference type="AlphaFoldDB" id="A0A6A4ZL68"/>
<gene>
    <name evidence="2" type="ORF">As57867_003049</name>
</gene>
<evidence type="ECO:0008006" key="3">
    <source>
        <dbReference type="Google" id="ProtNLM"/>
    </source>
</evidence>
<protein>
    <recommendedName>
        <fullName evidence="3">Subtilisin</fullName>
    </recommendedName>
</protein>
<proteinExistence type="predicted"/>
<feature type="chain" id="PRO_5025485411" description="Subtilisin" evidence="1">
    <location>
        <begin position="17"/>
        <end position="386"/>
    </location>
</feature>
<sequence length="386" mass="41420">MVITHYLLVLAGAVAAQEIQLVFDSTAAWCQYHCTVFAVDHHADCAGQCPAHRRRLANATTQNQAPVASLDLLACSTDASLHINVTDKGAGFHSFWHQYDTAMSGLLDDNDSTSIFNACDLAIATPSASRSTSTTATATPILVQLVRSNDEHECIPQIQVLLPAISSDLSLLSRSNGIDQGTTLLLVHATPEQATAINALACVAAVTPLPPLFKLSPLARSVHAAYATESPPMEVVMVNGTNLDIAVVELNQGLVTTTGILHLASLQTHPSHGHQHIVVPPLTNFETWATVVTYLVRQPQVHYVTRAAVVESFALRADNHDRRRLDVETASVVGVDAAQAHGLLGNGIVVGISDSGLYMDHDQFDQPSPREFDAINLDARKVVLYQ</sequence>
<evidence type="ECO:0000313" key="2">
    <source>
        <dbReference type="EMBL" id="KAF0716046.1"/>
    </source>
</evidence>
<evidence type="ECO:0000256" key="1">
    <source>
        <dbReference type="SAM" id="SignalP"/>
    </source>
</evidence>
<organism evidence="2">
    <name type="scientific">Aphanomyces stellatus</name>
    <dbReference type="NCBI Taxonomy" id="120398"/>
    <lineage>
        <taxon>Eukaryota</taxon>
        <taxon>Sar</taxon>
        <taxon>Stramenopiles</taxon>
        <taxon>Oomycota</taxon>
        <taxon>Saprolegniomycetes</taxon>
        <taxon>Saprolegniales</taxon>
        <taxon>Verrucalvaceae</taxon>
        <taxon>Aphanomyces</taxon>
    </lineage>
</organism>
<reference evidence="2" key="1">
    <citation type="submission" date="2019-06" db="EMBL/GenBank/DDBJ databases">
        <title>Genomics analysis of Aphanomyces spp. identifies a new class of oomycete effector associated with host adaptation.</title>
        <authorList>
            <person name="Gaulin E."/>
        </authorList>
    </citation>
    <scope>NUCLEOTIDE SEQUENCE</scope>
    <source>
        <strain evidence="2">CBS 578.67</strain>
    </source>
</reference>